<evidence type="ECO:0000256" key="1">
    <source>
        <dbReference type="SAM" id="MobiDB-lite"/>
    </source>
</evidence>
<name>A0A2Y9T172_PHYMC</name>
<dbReference type="InParanoid" id="A0A2Y9T172"/>
<dbReference type="AlphaFoldDB" id="A0A2Y9T172"/>
<dbReference type="Proteomes" id="UP000248484">
    <property type="component" value="Chromosome 9"/>
</dbReference>
<feature type="compositionally biased region" description="Basic and acidic residues" evidence="1">
    <location>
        <begin position="57"/>
        <end position="66"/>
    </location>
</feature>
<organism evidence="2 3">
    <name type="scientific">Physeter macrocephalus</name>
    <name type="common">Sperm whale</name>
    <name type="synonym">Physeter catodon</name>
    <dbReference type="NCBI Taxonomy" id="9755"/>
    <lineage>
        <taxon>Eukaryota</taxon>
        <taxon>Metazoa</taxon>
        <taxon>Chordata</taxon>
        <taxon>Craniata</taxon>
        <taxon>Vertebrata</taxon>
        <taxon>Euteleostomi</taxon>
        <taxon>Mammalia</taxon>
        <taxon>Eutheria</taxon>
        <taxon>Laurasiatheria</taxon>
        <taxon>Artiodactyla</taxon>
        <taxon>Whippomorpha</taxon>
        <taxon>Cetacea</taxon>
        <taxon>Odontoceti</taxon>
        <taxon>Physeteridae</taxon>
        <taxon>Physeter</taxon>
    </lineage>
</organism>
<gene>
    <name evidence="3" type="primary">CDC26</name>
</gene>
<proteinExistence type="predicted"/>
<evidence type="ECO:0000313" key="3">
    <source>
        <dbReference type="RefSeq" id="XP_023981884.1"/>
    </source>
</evidence>
<protein>
    <submittedName>
        <fullName evidence="3">Anaphase-promoting complex subunit CDC26 isoform X1</fullName>
    </submittedName>
</protein>
<keyword evidence="2" id="KW-1185">Reference proteome</keyword>
<dbReference type="RefSeq" id="XP_023981884.1">
    <property type="nucleotide sequence ID" value="XM_024126116.2"/>
</dbReference>
<accession>A0A2Y9T172</accession>
<dbReference type="OrthoDB" id="9678353at2759"/>
<evidence type="ECO:0000313" key="2">
    <source>
        <dbReference type="Proteomes" id="UP000248484"/>
    </source>
</evidence>
<dbReference type="GeneID" id="102980916"/>
<reference evidence="3" key="1">
    <citation type="submission" date="2025-08" db="UniProtKB">
        <authorList>
            <consortium name="RefSeq"/>
        </authorList>
    </citation>
    <scope>IDENTIFICATION</scope>
    <source>
        <tissue evidence="3">Muscle</tissue>
    </source>
</reference>
<sequence length="101" mass="11041">METLALDQRVRPWSRGRSAILFRCQEVLSAVSSELGGFSVDLGSGERISSKSPLAPKENKDLAEEPRPAFSVFSPVYLTPSEMMNVRRQTVTMPLNSVAGA</sequence>
<dbReference type="CTD" id="246184"/>
<feature type="region of interest" description="Disordered" evidence="1">
    <location>
        <begin position="40"/>
        <end position="66"/>
    </location>
</feature>